<keyword evidence="5" id="KW-1185">Reference proteome</keyword>
<keyword evidence="2" id="KW-1133">Transmembrane helix</keyword>
<feature type="compositionally biased region" description="Basic and acidic residues" evidence="1">
    <location>
        <begin position="40"/>
        <end position="53"/>
    </location>
</feature>
<dbReference type="InterPro" id="IPR005182">
    <property type="entry name" value="YdbS-like_PH"/>
</dbReference>
<feature type="region of interest" description="Disordered" evidence="1">
    <location>
        <begin position="28"/>
        <end position="53"/>
    </location>
</feature>
<dbReference type="EMBL" id="SIHJ01000001">
    <property type="protein sequence ID" value="TWT37344.1"/>
    <property type="molecule type" value="Genomic_DNA"/>
</dbReference>
<organism evidence="4 5">
    <name type="scientific">Posidoniimonas corsicana</name>
    <dbReference type="NCBI Taxonomy" id="1938618"/>
    <lineage>
        <taxon>Bacteria</taxon>
        <taxon>Pseudomonadati</taxon>
        <taxon>Planctomycetota</taxon>
        <taxon>Planctomycetia</taxon>
        <taxon>Pirellulales</taxon>
        <taxon>Lacipirellulaceae</taxon>
        <taxon>Posidoniimonas</taxon>
    </lineage>
</organism>
<feature type="domain" description="YdbS-like PH" evidence="3">
    <location>
        <begin position="120"/>
        <end position="196"/>
    </location>
</feature>
<dbReference type="Proteomes" id="UP000316714">
    <property type="component" value="Unassembled WGS sequence"/>
</dbReference>
<protein>
    <submittedName>
        <fullName evidence="4">Bacterial membrane flanked domain protein</fullName>
    </submittedName>
</protein>
<evidence type="ECO:0000259" key="3">
    <source>
        <dbReference type="Pfam" id="PF03703"/>
    </source>
</evidence>
<dbReference type="Pfam" id="PF03703">
    <property type="entry name" value="bPH_2"/>
    <property type="match status" value="1"/>
</dbReference>
<feature type="transmembrane region" description="Helical" evidence="2">
    <location>
        <begin position="72"/>
        <end position="90"/>
    </location>
</feature>
<feature type="transmembrane region" description="Helical" evidence="2">
    <location>
        <begin position="96"/>
        <end position="117"/>
    </location>
</feature>
<dbReference type="PANTHER" id="PTHR37938:SF1">
    <property type="entry name" value="BLL0215 PROTEIN"/>
    <property type="match status" value="1"/>
</dbReference>
<keyword evidence="2" id="KW-0812">Transmembrane</keyword>
<dbReference type="RefSeq" id="WP_146564686.1">
    <property type="nucleotide sequence ID" value="NZ_SIHJ01000001.1"/>
</dbReference>
<dbReference type="PANTHER" id="PTHR37938">
    <property type="entry name" value="BLL0215 PROTEIN"/>
    <property type="match status" value="1"/>
</dbReference>
<accession>A0A5C5VFC4</accession>
<evidence type="ECO:0000256" key="2">
    <source>
        <dbReference type="SAM" id="Phobius"/>
    </source>
</evidence>
<name>A0A5C5VFC4_9BACT</name>
<evidence type="ECO:0000313" key="5">
    <source>
        <dbReference type="Proteomes" id="UP000316714"/>
    </source>
</evidence>
<gene>
    <name evidence="4" type="ORF">KOR34_22920</name>
</gene>
<dbReference type="OrthoDB" id="269393at2"/>
<keyword evidence="2" id="KW-0472">Membrane</keyword>
<evidence type="ECO:0000313" key="4">
    <source>
        <dbReference type="EMBL" id="TWT37344.1"/>
    </source>
</evidence>
<evidence type="ECO:0000256" key="1">
    <source>
        <dbReference type="SAM" id="MobiDB-lite"/>
    </source>
</evidence>
<dbReference type="AlphaFoldDB" id="A0A5C5VFC4"/>
<comment type="caution">
    <text evidence="4">The sequence shown here is derived from an EMBL/GenBank/DDBJ whole genome shotgun (WGS) entry which is preliminary data.</text>
</comment>
<reference evidence="4 5" key="1">
    <citation type="submission" date="2019-02" db="EMBL/GenBank/DDBJ databases">
        <title>Deep-cultivation of Planctomycetes and their phenomic and genomic characterization uncovers novel biology.</title>
        <authorList>
            <person name="Wiegand S."/>
            <person name="Jogler M."/>
            <person name="Boedeker C."/>
            <person name="Pinto D."/>
            <person name="Vollmers J."/>
            <person name="Rivas-Marin E."/>
            <person name="Kohn T."/>
            <person name="Peeters S.H."/>
            <person name="Heuer A."/>
            <person name="Rast P."/>
            <person name="Oberbeckmann S."/>
            <person name="Bunk B."/>
            <person name="Jeske O."/>
            <person name="Meyerdierks A."/>
            <person name="Storesund J.E."/>
            <person name="Kallscheuer N."/>
            <person name="Luecker S."/>
            <person name="Lage O.M."/>
            <person name="Pohl T."/>
            <person name="Merkel B.J."/>
            <person name="Hornburger P."/>
            <person name="Mueller R.-W."/>
            <person name="Bruemmer F."/>
            <person name="Labrenz M."/>
            <person name="Spormann A.M."/>
            <person name="Op Den Camp H."/>
            <person name="Overmann J."/>
            <person name="Amann R."/>
            <person name="Jetten M.S.M."/>
            <person name="Mascher T."/>
            <person name="Medema M.H."/>
            <person name="Devos D.P."/>
            <person name="Kaster A.-K."/>
            <person name="Ovreas L."/>
            <person name="Rohde M."/>
            <person name="Galperin M.Y."/>
            <person name="Jogler C."/>
        </authorList>
    </citation>
    <scope>NUCLEOTIDE SEQUENCE [LARGE SCALE GENOMIC DNA]</scope>
    <source>
        <strain evidence="4 5">KOR34</strain>
    </source>
</reference>
<sequence>MQCPKCQAECEEEAAFCHKCGANLQEDAPAQEPAAGGRPTPHESFRHQVGHTDHDEEEQEEQIWHGAYSSKAMVGQWMAAALLTVLAVVVGVMTGAVVIAVGAAVLVWAILIGWYAYRRYSVHYTLTTQRLIHESGILWRTIDRIELIDIDDVTFKQGPVERAFRVGTIIVISGDKTSPELSLPGIDDVRAVADKIDDARRKERRRRGLHMITQGA</sequence>
<proteinExistence type="predicted"/>